<dbReference type="Proteomes" id="UP000019141">
    <property type="component" value="Unassembled WGS sequence"/>
</dbReference>
<evidence type="ECO:0000256" key="1">
    <source>
        <dbReference type="ARBA" id="ARBA00004141"/>
    </source>
</evidence>
<evidence type="ECO:0000313" key="8">
    <source>
        <dbReference type="EMBL" id="ETX00310.1"/>
    </source>
</evidence>
<dbReference type="PROSITE" id="PS50885">
    <property type="entry name" value="HAMP"/>
    <property type="match status" value="1"/>
</dbReference>
<keyword evidence="3 6" id="KW-1133">Transmembrane helix</keyword>
<evidence type="ECO:0000256" key="5">
    <source>
        <dbReference type="SAM" id="Coils"/>
    </source>
</evidence>
<dbReference type="GO" id="GO:0007165">
    <property type="term" value="P:signal transduction"/>
    <property type="evidence" value="ECO:0007669"/>
    <property type="project" value="InterPro"/>
</dbReference>
<dbReference type="AlphaFoldDB" id="W4LR24"/>
<accession>W4LR24</accession>
<evidence type="ECO:0000256" key="4">
    <source>
        <dbReference type="ARBA" id="ARBA00023136"/>
    </source>
</evidence>
<gene>
    <name evidence="8" type="ORF">ETSY1_11670</name>
</gene>
<reference evidence="8 9" key="1">
    <citation type="journal article" date="2014" name="Nature">
        <title>An environmental bacterial taxon with a large and distinct metabolic repertoire.</title>
        <authorList>
            <person name="Wilson M.C."/>
            <person name="Mori T."/>
            <person name="Ruckert C."/>
            <person name="Uria A.R."/>
            <person name="Helf M.J."/>
            <person name="Takada K."/>
            <person name="Gernert C."/>
            <person name="Steffens U.A."/>
            <person name="Heycke N."/>
            <person name="Schmitt S."/>
            <person name="Rinke C."/>
            <person name="Helfrich E.J."/>
            <person name="Brachmann A.O."/>
            <person name="Gurgui C."/>
            <person name="Wakimoto T."/>
            <person name="Kracht M."/>
            <person name="Crusemann M."/>
            <person name="Hentschel U."/>
            <person name="Abe I."/>
            <person name="Matsunaga S."/>
            <person name="Kalinowski J."/>
            <person name="Takeyama H."/>
            <person name="Piel J."/>
        </authorList>
    </citation>
    <scope>NUCLEOTIDE SEQUENCE [LARGE SCALE GENOMIC DNA]</scope>
    <source>
        <strain evidence="9">TSY1</strain>
    </source>
</reference>
<comment type="caution">
    <text evidence="8">The sequence shown here is derived from an EMBL/GenBank/DDBJ whole genome shotgun (WGS) entry which is preliminary data.</text>
</comment>
<dbReference type="PANTHER" id="PTHR32089:SF119">
    <property type="entry name" value="METHYL-ACCEPTING CHEMOTAXIS PROTEIN CTPL"/>
    <property type="match status" value="1"/>
</dbReference>
<evidence type="ECO:0000256" key="6">
    <source>
        <dbReference type="SAM" id="Phobius"/>
    </source>
</evidence>
<evidence type="ECO:0000256" key="2">
    <source>
        <dbReference type="ARBA" id="ARBA00022692"/>
    </source>
</evidence>
<keyword evidence="5" id="KW-0175">Coiled coil</keyword>
<feature type="transmembrane region" description="Helical" evidence="6">
    <location>
        <begin position="199"/>
        <end position="218"/>
    </location>
</feature>
<keyword evidence="9" id="KW-1185">Reference proteome</keyword>
<dbReference type="SMART" id="SM00304">
    <property type="entry name" value="HAMP"/>
    <property type="match status" value="1"/>
</dbReference>
<dbReference type="CDD" id="cd06225">
    <property type="entry name" value="HAMP"/>
    <property type="match status" value="1"/>
</dbReference>
<dbReference type="HOGENOM" id="CLU_879062_0_0_7"/>
<dbReference type="Pfam" id="PF00672">
    <property type="entry name" value="HAMP"/>
    <property type="match status" value="1"/>
</dbReference>
<dbReference type="InterPro" id="IPR003660">
    <property type="entry name" value="HAMP_dom"/>
</dbReference>
<name>W4LR24_ENTF1</name>
<feature type="coiled-coil region" evidence="5">
    <location>
        <begin position="264"/>
        <end position="298"/>
    </location>
</feature>
<protein>
    <recommendedName>
        <fullName evidence="7">HAMP domain-containing protein</fullName>
    </recommendedName>
</protein>
<proteinExistence type="predicted"/>
<evidence type="ECO:0000256" key="3">
    <source>
        <dbReference type="ARBA" id="ARBA00022989"/>
    </source>
</evidence>
<comment type="subcellular location">
    <subcellularLocation>
        <location evidence="1">Membrane</location>
        <topology evidence="1">Multi-pass membrane protein</topology>
    </subcellularLocation>
</comment>
<dbReference type="PANTHER" id="PTHR32089">
    <property type="entry name" value="METHYL-ACCEPTING CHEMOTAXIS PROTEIN MCPB"/>
    <property type="match status" value="1"/>
</dbReference>
<dbReference type="Gene3D" id="6.10.340.10">
    <property type="match status" value="1"/>
</dbReference>
<organism evidence="8 9">
    <name type="scientific">Entotheonella factor</name>
    <dbReference type="NCBI Taxonomy" id="1429438"/>
    <lineage>
        <taxon>Bacteria</taxon>
        <taxon>Pseudomonadati</taxon>
        <taxon>Nitrospinota/Tectimicrobiota group</taxon>
        <taxon>Candidatus Tectimicrobiota</taxon>
        <taxon>Candidatus Entotheonellia</taxon>
        <taxon>Candidatus Entotheonellales</taxon>
        <taxon>Candidatus Entotheonellaceae</taxon>
        <taxon>Candidatus Entotheonella</taxon>
    </lineage>
</organism>
<feature type="domain" description="HAMP" evidence="7">
    <location>
        <begin position="220"/>
        <end position="272"/>
    </location>
</feature>
<keyword evidence="2 6" id="KW-0812">Transmembrane</keyword>
<evidence type="ECO:0000313" key="9">
    <source>
        <dbReference type="Proteomes" id="UP000019141"/>
    </source>
</evidence>
<dbReference type="EMBL" id="AZHW01000353">
    <property type="protein sequence ID" value="ETX00310.1"/>
    <property type="molecule type" value="Genomic_DNA"/>
</dbReference>
<dbReference type="SUPFAM" id="SSF158472">
    <property type="entry name" value="HAMP domain-like"/>
    <property type="match status" value="1"/>
</dbReference>
<feature type="transmembrane region" description="Helical" evidence="6">
    <location>
        <begin position="7"/>
        <end position="24"/>
    </location>
</feature>
<dbReference type="GO" id="GO:0016020">
    <property type="term" value="C:membrane"/>
    <property type="evidence" value="ECO:0007669"/>
    <property type="project" value="UniProtKB-SubCell"/>
</dbReference>
<keyword evidence="4 6" id="KW-0472">Membrane</keyword>
<sequence length="316" mass="36094">MKLKIKFNLIFIILSLLVAIIGYINTVTQNKVISNFENIVKTEIPSIIALENVKNLSLRMLQEATSYAFLQFKTKNEPFDTKKIKEGNKESEKEEFYEARENLHKYLDEFTRLSNNQDINILVQDIHNVEYKLYQAELNLIHLKTDADINRELLRIQDTLEEIEEEFLSLIDLAIAAKLEEFNAAQAKAEGTALRAKQINIVLFLIALGSALALGNLVSRMVMRPLFKLKEAAIAIGGGQLDTCVQIQSRDEIGELANAFNDMAADLRSSRTALSQARDELELRVNERTAELRNAHRELEMRVAERTGSLRRFLRI</sequence>
<evidence type="ECO:0000259" key="7">
    <source>
        <dbReference type="PROSITE" id="PS50885"/>
    </source>
</evidence>